<comment type="caution">
    <text evidence="2">The sequence shown here is derived from an EMBL/GenBank/DDBJ whole genome shotgun (WGS) entry which is preliminary data.</text>
</comment>
<proteinExistence type="predicted"/>
<accession>A0A5M3WAT0</accession>
<dbReference type="Proteomes" id="UP000334990">
    <property type="component" value="Unassembled WGS sequence"/>
</dbReference>
<feature type="domain" description="DUF3492" evidence="1">
    <location>
        <begin position="1"/>
        <end position="259"/>
    </location>
</feature>
<sequence>MRIAMVTEGSYPHHYGGVSVWCDQLVRGMPEYRFDLHAITGTGRESLAWELPGNATVTPIPLWGAATRRPPRGRARRRFEELFREMLDLMLDPWEGSAARFGGVLRELLRLGAPLCGDTSVRCVLDVWDARRAEFERIGVTPTVHDAVTAVDLIEHSLRPLLRPAPGADVTHVVANGLAVLPAFAAKWTAGTPFVLTEHGVYLRERYLGFRNSPYRWPVKELMLSFLRLLCAAAYLEASLITPGNKYNIRWEVRCGADPARLRTVYNGVDPDQFEPAGTEPEAPTLSWAGRIDPIKDLETLIRAFALVHARLPAARLRIFGGTPAGREKYLAGCKELAGELPVVFEGRVDNIRDAYAAGHVVVLSSISEGFPYTLIEAMATGRATVSTDVGGVREAVAGTGLVVPPRDPEAMAEACLTLLGDHELRARMGAEARERALGLFTVDRAVDSFRTLYPRLVAA</sequence>
<dbReference type="PANTHER" id="PTHR45947">
    <property type="entry name" value="SULFOQUINOVOSYL TRANSFERASE SQD2"/>
    <property type="match status" value="1"/>
</dbReference>
<evidence type="ECO:0000259" key="1">
    <source>
        <dbReference type="Pfam" id="PF11997"/>
    </source>
</evidence>
<dbReference type="NCBIfam" id="NF038011">
    <property type="entry name" value="PelF"/>
    <property type="match status" value="1"/>
</dbReference>
<dbReference type="InterPro" id="IPR047691">
    <property type="entry name" value="PelF-like"/>
</dbReference>
<organism evidence="2 3">
    <name type="scientific">Acrocarpospora corrugata</name>
    <dbReference type="NCBI Taxonomy" id="35763"/>
    <lineage>
        <taxon>Bacteria</taxon>
        <taxon>Bacillati</taxon>
        <taxon>Actinomycetota</taxon>
        <taxon>Actinomycetes</taxon>
        <taxon>Streptosporangiales</taxon>
        <taxon>Streptosporangiaceae</taxon>
        <taxon>Acrocarpospora</taxon>
    </lineage>
</organism>
<dbReference type="Gene3D" id="3.40.50.2000">
    <property type="entry name" value="Glycogen Phosphorylase B"/>
    <property type="match status" value="3"/>
</dbReference>
<dbReference type="RefSeq" id="WP_155339748.1">
    <property type="nucleotide sequence ID" value="NZ_BAAABN010000042.1"/>
</dbReference>
<protein>
    <submittedName>
        <fullName evidence="2">Lipopolysaccharide glycosyltransferase, putative</fullName>
    </submittedName>
</protein>
<dbReference type="PANTHER" id="PTHR45947:SF3">
    <property type="entry name" value="SULFOQUINOVOSYL TRANSFERASE SQD2"/>
    <property type="match status" value="1"/>
</dbReference>
<dbReference type="EMBL" id="BLAD01000070">
    <property type="protein sequence ID" value="GES03598.1"/>
    <property type="molecule type" value="Genomic_DNA"/>
</dbReference>
<dbReference type="InterPro" id="IPR022622">
    <property type="entry name" value="DUF3492"/>
</dbReference>
<evidence type="ECO:0000313" key="3">
    <source>
        <dbReference type="Proteomes" id="UP000334990"/>
    </source>
</evidence>
<keyword evidence="3" id="KW-1185">Reference proteome</keyword>
<dbReference type="GO" id="GO:0016757">
    <property type="term" value="F:glycosyltransferase activity"/>
    <property type="evidence" value="ECO:0007669"/>
    <property type="project" value="TreeGrafter"/>
</dbReference>
<reference evidence="2 3" key="1">
    <citation type="submission" date="2019-10" db="EMBL/GenBank/DDBJ databases">
        <title>Whole genome shotgun sequence of Acrocarpospora corrugata NBRC 13972.</title>
        <authorList>
            <person name="Ichikawa N."/>
            <person name="Kimura A."/>
            <person name="Kitahashi Y."/>
            <person name="Komaki H."/>
            <person name="Oguchi A."/>
        </authorList>
    </citation>
    <scope>NUCLEOTIDE SEQUENCE [LARGE SCALE GENOMIC DNA]</scope>
    <source>
        <strain evidence="2 3">NBRC 13972</strain>
    </source>
</reference>
<evidence type="ECO:0000313" key="2">
    <source>
        <dbReference type="EMBL" id="GES03598.1"/>
    </source>
</evidence>
<dbReference type="OrthoDB" id="9772485at2"/>
<dbReference type="Pfam" id="PF13692">
    <property type="entry name" value="Glyco_trans_1_4"/>
    <property type="match status" value="1"/>
</dbReference>
<gene>
    <name evidence="2" type="primary">icsA</name>
    <name evidence="2" type="ORF">Acor_56640</name>
</gene>
<keyword evidence="2" id="KW-0808">Transferase</keyword>
<dbReference type="InterPro" id="IPR050194">
    <property type="entry name" value="Glycosyltransferase_grp1"/>
</dbReference>
<dbReference type="Pfam" id="PF11997">
    <property type="entry name" value="DUF3492"/>
    <property type="match status" value="1"/>
</dbReference>
<name>A0A5M3WAT0_9ACTN</name>
<dbReference type="SUPFAM" id="SSF53756">
    <property type="entry name" value="UDP-Glycosyltransferase/glycogen phosphorylase"/>
    <property type="match status" value="1"/>
</dbReference>
<dbReference type="AlphaFoldDB" id="A0A5M3WAT0"/>